<dbReference type="EMBL" id="VUOA01000032">
    <property type="protein sequence ID" value="KAA2235891.1"/>
    <property type="molecule type" value="Genomic_DNA"/>
</dbReference>
<sequence>MDATVRSFTPLRDRSRPAAPQVFDVLRDEIISLTLPPGTVLNRGELQEQFGVSSTPIRDALLRLQEEGFVDIFPQHATVVSAIDLAAASQSQFLRRSVEVEVVRTLAETPNPDLVARLRSILARQEALAALGELDDFNTLDSLFHQTLYEAARVPDLWTIVRRNSGQIDRLRRLHLPVDGKARQIVADHAAILEAIAAGECDVADRALRAHLSRSLAFSAEMRTRHPGYFRD</sequence>
<dbReference type="PROSITE" id="PS50949">
    <property type="entry name" value="HTH_GNTR"/>
    <property type="match status" value="1"/>
</dbReference>
<feature type="domain" description="HTH gntR-type" evidence="4">
    <location>
        <begin position="16"/>
        <end position="83"/>
    </location>
</feature>
<gene>
    <name evidence="5" type="ORF">F0L46_17795</name>
</gene>
<reference evidence="5 6" key="1">
    <citation type="submission" date="2019-09" db="EMBL/GenBank/DDBJ databases">
        <title>Salinarimonas rosea gen. nov., sp. nov., a new member of the a-2 subgroup of the Proteobacteria.</title>
        <authorList>
            <person name="Liu J."/>
        </authorList>
    </citation>
    <scope>NUCLEOTIDE SEQUENCE [LARGE SCALE GENOMIC DNA]</scope>
    <source>
        <strain evidence="5 6">BN140002</strain>
    </source>
</reference>
<dbReference type="Gene3D" id="1.10.10.10">
    <property type="entry name" value="Winged helix-like DNA-binding domain superfamily/Winged helix DNA-binding domain"/>
    <property type="match status" value="1"/>
</dbReference>
<dbReference type="GO" id="GO:0003700">
    <property type="term" value="F:DNA-binding transcription factor activity"/>
    <property type="evidence" value="ECO:0007669"/>
    <property type="project" value="InterPro"/>
</dbReference>
<evidence type="ECO:0000256" key="2">
    <source>
        <dbReference type="ARBA" id="ARBA00023125"/>
    </source>
</evidence>
<dbReference type="GO" id="GO:0003677">
    <property type="term" value="F:DNA binding"/>
    <property type="evidence" value="ECO:0007669"/>
    <property type="project" value="UniProtKB-KW"/>
</dbReference>
<protein>
    <submittedName>
        <fullName evidence="5">GntR family transcriptional regulator</fullName>
    </submittedName>
</protein>
<accession>A0A5B2VA51</accession>
<evidence type="ECO:0000313" key="5">
    <source>
        <dbReference type="EMBL" id="KAA2235891.1"/>
    </source>
</evidence>
<dbReference type="Pfam" id="PF00392">
    <property type="entry name" value="GntR"/>
    <property type="match status" value="1"/>
</dbReference>
<evidence type="ECO:0000256" key="3">
    <source>
        <dbReference type="ARBA" id="ARBA00023163"/>
    </source>
</evidence>
<proteinExistence type="predicted"/>
<evidence type="ECO:0000256" key="1">
    <source>
        <dbReference type="ARBA" id="ARBA00023015"/>
    </source>
</evidence>
<comment type="caution">
    <text evidence="5">The sequence shown here is derived from an EMBL/GenBank/DDBJ whole genome shotgun (WGS) entry which is preliminary data.</text>
</comment>
<dbReference type="OrthoDB" id="9815654at2"/>
<reference evidence="5 6" key="2">
    <citation type="submission" date="2019-09" db="EMBL/GenBank/DDBJ databases">
        <authorList>
            <person name="Jin C."/>
        </authorList>
    </citation>
    <scope>NUCLEOTIDE SEQUENCE [LARGE SCALE GENOMIC DNA]</scope>
    <source>
        <strain evidence="5 6">BN140002</strain>
    </source>
</reference>
<dbReference type="InterPro" id="IPR011711">
    <property type="entry name" value="GntR_C"/>
</dbReference>
<dbReference type="SUPFAM" id="SSF46785">
    <property type="entry name" value="Winged helix' DNA-binding domain"/>
    <property type="match status" value="1"/>
</dbReference>
<evidence type="ECO:0000259" key="4">
    <source>
        <dbReference type="PROSITE" id="PS50949"/>
    </source>
</evidence>
<dbReference type="SUPFAM" id="SSF48008">
    <property type="entry name" value="GntR ligand-binding domain-like"/>
    <property type="match status" value="1"/>
</dbReference>
<dbReference type="InterPro" id="IPR036388">
    <property type="entry name" value="WH-like_DNA-bd_sf"/>
</dbReference>
<dbReference type="AlphaFoldDB" id="A0A5B2VA51"/>
<dbReference type="PANTHER" id="PTHR43537">
    <property type="entry name" value="TRANSCRIPTIONAL REGULATOR, GNTR FAMILY"/>
    <property type="match status" value="1"/>
</dbReference>
<dbReference type="Gene3D" id="1.20.120.530">
    <property type="entry name" value="GntR ligand-binding domain-like"/>
    <property type="match status" value="1"/>
</dbReference>
<dbReference type="SMART" id="SM00895">
    <property type="entry name" value="FCD"/>
    <property type="match status" value="1"/>
</dbReference>
<dbReference type="Pfam" id="PF07729">
    <property type="entry name" value="FCD"/>
    <property type="match status" value="1"/>
</dbReference>
<organism evidence="5 6">
    <name type="scientific">Salinarimonas soli</name>
    <dbReference type="NCBI Taxonomy" id="1638099"/>
    <lineage>
        <taxon>Bacteria</taxon>
        <taxon>Pseudomonadati</taxon>
        <taxon>Pseudomonadota</taxon>
        <taxon>Alphaproteobacteria</taxon>
        <taxon>Hyphomicrobiales</taxon>
        <taxon>Salinarimonadaceae</taxon>
        <taxon>Salinarimonas</taxon>
    </lineage>
</organism>
<keyword evidence="1" id="KW-0805">Transcription regulation</keyword>
<dbReference type="RefSeq" id="WP_149820001.1">
    <property type="nucleotide sequence ID" value="NZ_VUOA01000032.1"/>
</dbReference>
<dbReference type="Proteomes" id="UP000323142">
    <property type="component" value="Unassembled WGS sequence"/>
</dbReference>
<name>A0A5B2VA51_9HYPH</name>
<keyword evidence="2" id="KW-0238">DNA-binding</keyword>
<keyword evidence="3" id="KW-0804">Transcription</keyword>
<dbReference type="InterPro" id="IPR008920">
    <property type="entry name" value="TF_FadR/GntR_C"/>
</dbReference>
<evidence type="ECO:0000313" key="6">
    <source>
        <dbReference type="Proteomes" id="UP000323142"/>
    </source>
</evidence>
<dbReference type="PANTHER" id="PTHR43537:SF45">
    <property type="entry name" value="GNTR FAMILY REGULATORY PROTEIN"/>
    <property type="match status" value="1"/>
</dbReference>
<dbReference type="InterPro" id="IPR036390">
    <property type="entry name" value="WH_DNA-bd_sf"/>
</dbReference>
<keyword evidence="6" id="KW-1185">Reference proteome</keyword>
<dbReference type="SMART" id="SM00345">
    <property type="entry name" value="HTH_GNTR"/>
    <property type="match status" value="1"/>
</dbReference>
<dbReference type="InterPro" id="IPR000524">
    <property type="entry name" value="Tscrpt_reg_HTH_GntR"/>
</dbReference>